<comment type="subcellular location">
    <subcellularLocation>
        <location evidence="1">Nucleus</location>
    </subcellularLocation>
</comment>
<dbReference type="GO" id="GO:0005634">
    <property type="term" value="C:nucleus"/>
    <property type="evidence" value="ECO:0007669"/>
    <property type="project" value="UniProtKB-SubCell"/>
</dbReference>
<evidence type="ECO:0000259" key="4">
    <source>
        <dbReference type="Pfam" id="PF22754"/>
    </source>
</evidence>
<gene>
    <name evidence="5" type="ORF">LWI29_032309</name>
</gene>
<reference evidence="5" key="1">
    <citation type="journal article" date="2022" name="Plant J.">
        <title>Strategies of tolerance reflected in two North American maple genomes.</title>
        <authorList>
            <person name="McEvoy S.L."/>
            <person name="Sezen U.U."/>
            <person name="Trouern-Trend A."/>
            <person name="McMahon S.M."/>
            <person name="Schaberg P.G."/>
            <person name="Yang J."/>
            <person name="Wegrzyn J.L."/>
            <person name="Swenson N.G."/>
        </authorList>
    </citation>
    <scope>NUCLEOTIDE SEQUENCE</scope>
    <source>
        <strain evidence="5">NS2018</strain>
    </source>
</reference>
<keyword evidence="2" id="KW-0238">DNA-binding</keyword>
<organism evidence="5 6">
    <name type="scientific">Acer saccharum</name>
    <name type="common">Sugar maple</name>
    <dbReference type="NCBI Taxonomy" id="4024"/>
    <lineage>
        <taxon>Eukaryota</taxon>
        <taxon>Viridiplantae</taxon>
        <taxon>Streptophyta</taxon>
        <taxon>Embryophyta</taxon>
        <taxon>Tracheophyta</taxon>
        <taxon>Spermatophyta</taxon>
        <taxon>Magnoliopsida</taxon>
        <taxon>eudicotyledons</taxon>
        <taxon>Gunneridae</taxon>
        <taxon>Pentapetalae</taxon>
        <taxon>rosids</taxon>
        <taxon>malvids</taxon>
        <taxon>Sapindales</taxon>
        <taxon>Sapindaceae</taxon>
        <taxon>Hippocastanoideae</taxon>
        <taxon>Acereae</taxon>
        <taxon>Acer</taxon>
    </lineage>
</organism>
<evidence type="ECO:0000313" key="6">
    <source>
        <dbReference type="Proteomes" id="UP001168877"/>
    </source>
</evidence>
<dbReference type="AlphaFoldDB" id="A0AA39RZ90"/>
<reference evidence="5" key="2">
    <citation type="submission" date="2023-06" db="EMBL/GenBank/DDBJ databases">
        <authorList>
            <person name="Swenson N.G."/>
            <person name="Wegrzyn J.L."/>
            <person name="Mcevoy S.L."/>
        </authorList>
    </citation>
    <scope>NUCLEOTIDE SEQUENCE</scope>
    <source>
        <strain evidence="5">NS2018</strain>
        <tissue evidence="5">Leaf</tissue>
    </source>
</reference>
<comment type="caution">
    <text evidence="5">The sequence shown here is derived from an EMBL/GenBank/DDBJ whole genome shotgun (WGS) entry which is preliminary data.</text>
</comment>
<keyword evidence="3" id="KW-0539">Nucleus</keyword>
<dbReference type="PANTHER" id="PTHR31945:SF27">
    <property type="entry name" value="TRANSCRIPTION FACTOR BHLH35-LIKE PROTEIN"/>
    <property type="match status" value="1"/>
</dbReference>
<feature type="domain" description="Plant bHLH transcription factor ACT-like" evidence="4">
    <location>
        <begin position="91"/>
        <end position="168"/>
    </location>
</feature>
<dbReference type="GO" id="GO:0003700">
    <property type="term" value="F:DNA-binding transcription factor activity"/>
    <property type="evidence" value="ECO:0007669"/>
    <property type="project" value="TreeGrafter"/>
</dbReference>
<keyword evidence="6" id="KW-1185">Reference proteome</keyword>
<sequence length="170" mass="18638">MSGAIRWLLFGVEFEWWVGYVVGRCMVHVGGWDLVQQYVVHVAKVGCKEGLVEYVGNRGGPQLLLGNQGACSAKGSHVQPKVANNGRGRPEVKVEKIGETFLVKVICKKGDQNKLVSILEVFDEMGVNVVQASVSCNYYFSMEAIVAPQNPAEAMDVRQVIQLISKAIDK</sequence>
<proteinExistence type="predicted"/>
<dbReference type="Proteomes" id="UP001168877">
    <property type="component" value="Unassembled WGS sequence"/>
</dbReference>
<protein>
    <recommendedName>
        <fullName evidence="4">Plant bHLH transcription factor ACT-like domain-containing protein</fullName>
    </recommendedName>
</protein>
<dbReference type="InterPro" id="IPR054502">
    <property type="entry name" value="bHLH-TF_ACT-like_plant"/>
</dbReference>
<dbReference type="GO" id="GO:0043565">
    <property type="term" value="F:sequence-specific DNA binding"/>
    <property type="evidence" value="ECO:0007669"/>
    <property type="project" value="TreeGrafter"/>
</dbReference>
<evidence type="ECO:0000313" key="5">
    <source>
        <dbReference type="EMBL" id="KAK0579840.1"/>
    </source>
</evidence>
<evidence type="ECO:0000256" key="2">
    <source>
        <dbReference type="ARBA" id="ARBA00023125"/>
    </source>
</evidence>
<dbReference type="Pfam" id="PF22754">
    <property type="entry name" value="bHLH-TF_ACT-like_plant"/>
    <property type="match status" value="1"/>
</dbReference>
<name>A0AA39RZ90_ACESA</name>
<evidence type="ECO:0000256" key="3">
    <source>
        <dbReference type="ARBA" id="ARBA00023242"/>
    </source>
</evidence>
<dbReference type="EMBL" id="JAUESC010000385">
    <property type="protein sequence ID" value="KAK0579840.1"/>
    <property type="molecule type" value="Genomic_DNA"/>
</dbReference>
<evidence type="ECO:0000256" key="1">
    <source>
        <dbReference type="ARBA" id="ARBA00004123"/>
    </source>
</evidence>
<accession>A0AA39RZ90</accession>
<dbReference type="PANTHER" id="PTHR31945">
    <property type="entry name" value="TRANSCRIPTION FACTOR SCREAM2-RELATED"/>
    <property type="match status" value="1"/>
</dbReference>
<dbReference type="InterPro" id="IPR051358">
    <property type="entry name" value="TF_AMS/ICE1/BHLH6-like"/>
</dbReference>